<dbReference type="Pfam" id="PF12680">
    <property type="entry name" value="SnoaL_2"/>
    <property type="match status" value="1"/>
</dbReference>
<dbReference type="HOGENOM" id="CLU_155955_0_0_4"/>
<organism evidence="2 3">
    <name type="scientific">Polaromonas naphthalenivorans (strain CJ2)</name>
    <dbReference type="NCBI Taxonomy" id="365044"/>
    <lineage>
        <taxon>Bacteria</taxon>
        <taxon>Pseudomonadati</taxon>
        <taxon>Pseudomonadota</taxon>
        <taxon>Betaproteobacteria</taxon>
        <taxon>Burkholderiales</taxon>
        <taxon>Comamonadaceae</taxon>
        <taxon>Polaromonas</taxon>
    </lineage>
</organism>
<name>A1VWW1_POLNA</name>
<geneLocation type="plasmid" evidence="2 3">
    <name>pPNAP04</name>
</geneLocation>
<reference evidence="3" key="1">
    <citation type="journal article" date="2009" name="Environ. Microbiol.">
        <title>The genome of Polaromonas naphthalenivorans strain CJ2, isolated from coal tar-contaminated sediment, reveals physiological and metabolic versatility and evolution through extensive horizontal gene transfer.</title>
        <authorList>
            <person name="Yagi J.M."/>
            <person name="Sims D."/>
            <person name="Brettin T."/>
            <person name="Bruce D."/>
            <person name="Madsen E.L."/>
        </authorList>
    </citation>
    <scope>NUCLEOTIDE SEQUENCE [LARGE SCALE GENOMIC DNA]</scope>
    <source>
        <strain evidence="3">CJ2</strain>
        <plasmid evidence="3">Plasmid pPNAP04</plasmid>
    </source>
</reference>
<accession>A1VWW1</accession>
<dbReference type="InterPro" id="IPR032710">
    <property type="entry name" value="NTF2-like_dom_sf"/>
</dbReference>
<evidence type="ECO:0000259" key="1">
    <source>
        <dbReference type="Pfam" id="PF12680"/>
    </source>
</evidence>
<keyword evidence="3" id="KW-1185">Reference proteome</keyword>
<evidence type="ECO:0000313" key="2">
    <source>
        <dbReference type="EMBL" id="ABM40139.1"/>
    </source>
</evidence>
<dbReference type="EMBL" id="CP000533">
    <property type="protein sequence ID" value="ABM40139.1"/>
    <property type="molecule type" value="Genomic_DNA"/>
</dbReference>
<dbReference type="RefSeq" id="WP_011798508.1">
    <property type="nucleotide sequence ID" value="NC_008760.1"/>
</dbReference>
<protein>
    <recommendedName>
        <fullName evidence="1">SnoaL-like domain-containing protein</fullName>
    </recommendedName>
</protein>
<evidence type="ECO:0000313" key="3">
    <source>
        <dbReference type="Proteomes" id="UP000000644"/>
    </source>
</evidence>
<dbReference type="KEGG" id="pna:Pnap_4728"/>
<dbReference type="Gene3D" id="3.10.450.50">
    <property type="match status" value="1"/>
</dbReference>
<dbReference type="AlphaFoldDB" id="A1VWW1"/>
<sequence length="134" mass="15112">MQMLIPEVTTDVLQAFADAWNRHDVDVLMSFMTEDCVFESSAGADVCGTRYVGRQAVRAGFAQVWGVFPDAHWGNVRHFVHGNRGVSEWTFTGTRADGTRVEVHGCDLFTFRDGKILLKNSYRKNRPPSENSTR</sequence>
<dbReference type="SUPFAM" id="SSF54427">
    <property type="entry name" value="NTF2-like"/>
    <property type="match status" value="1"/>
</dbReference>
<proteinExistence type="predicted"/>
<dbReference type="OrthoDB" id="13610at2"/>
<dbReference type="Proteomes" id="UP000000644">
    <property type="component" value="Plasmid pPNAP04"/>
</dbReference>
<gene>
    <name evidence="2" type="ordered locus">Pnap_4728</name>
</gene>
<keyword evidence="2" id="KW-0614">Plasmid</keyword>
<feature type="domain" description="SnoaL-like" evidence="1">
    <location>
        <begin position="14"/>
        <end position="116"/>
    </location>
</feature>
<dbReference type="InterPro" id="IPR037401">
    <property type="entry name" value="SnoaL-like"/>
</dbReference>